<dbReference type="GO" id="GO:0005506">
    <property type="term" value="F:iron ion binding"/>
    <property type="evidence" value="ECO:0007669"/>
    <property type="project" value="InterPro"/>
</dbReference>
<dbReference type="InterPro" id="IPR036396">
    <property type="entry name" value="Cyt_P450_sf"/>
</dbReference>
<sequence length="491" mass="53527">MTASSHDQARTESASVPPPECPAHARAVNGDGVARLFGPEAVHDAPGFYERLRAEHGPVAPVLVDGDLPAWLVLGYRENLEVARTPSRFSRDPRLWHCFQENKVAADSPLRPAIAWQPVCLFLDGEEHERLRAALTDSIARFDRRGMRRSVTHFANQLIDEFAGDGVADLVSQFGEQLPLRVITQLVGMSDESSPQLVEAINDLLKGTETAFKSNEYVVEALHDLVQRKRATPANDFTSWLFSHPAELTDEEVLQHVRIVLLAANVNTINLMVSTMRMVLTDPRFRASLTGGRMTLPDALEQMLWDEPPTAVVPARWATGDTELAGQSIKAGDMLLLGLSAGNSDPAIRPDLSVPMHGNRSHLAFSGGPHECPGQDISRAIADTGIDVLLMRLPDIDLAVPESELKWVSTWIHRHLTALPVKFAQSCPGVLPVSSSATGDGQSKRPFPGSTARSTDGTDETSEPASAAVSPGRRSSWWGSLKGWLRGTQPR</sequence>
<dbReference type="InterPro" id="IPR017972">
    <property type="entry name" value="Cyt_P450_CS"/>
</dbReference>
<dbReference type="GO" id="GO:0016705">
    <property type="term" value="F:oxidoreductase activity, acting on paired donors, with incorporation or reduction of molecular oxygen"/>
    <property type="evidence" value="ECO:0007669"/>
    <property type="project" value="InterPro"/>
</dbReference>
<dbReference type="Gene3D" id="1.10.630.10">
    <property type="entry name" value="Cytochrome P450"/>
    <property type="match status" value="1"/>
</dbReference>
<evidence type="ECO:0000256" key="1">
    <source>
        <dbReference type="ARBA" id="ARBA00010617"/>
    </source>
</evidence>
<dbReference type="AlphaFoldDB" id="A0A4U0NR42"/>
<feature type="region of interest" description="Disordered" evidence="2">
    <location>
        <begin position="433"/>
        <end position="491"/>
    </location>
</feature>
<protein>
    <submittedName>
        <fullName evidence="3">Cytochrome P450</fullName>
    </submittedName>
</protein>
<dbReference type="CDD" id="cd20623">
    <property type="entry name" value="CYP_unk"/>
    <property type="match status" value="1"/>
</dbReference>
<dbReference type="InterPro" id="IPR002397">
    <property type="entry name" value="Cyt_P450_B"/>
</dbReference>
<feature type="region of interest" description="Disordered" evidence="2">
    <location>
        <begin position="1"/>
        <end position="24"/>
    </location>
</feature>
<dbReference type="PANTHER" id="PTHR46696:SF1">
    <property type="entry name" value="CYTOCHROME P450 YJIB-RELATED"/>
    <property type="match status" value="1"/>
</dbReference>
<evidence type="ECO:0000313" key="4">
    <source>
        <dbReference type="Proteomes" id="UP000308697"/>
    </source>
</evidence>
<dbReference type="Proteomes" id="UP000308697">
    <property type="component" value="Unassembled WGS sequence"/>
</dbReference>
<dbReference type="GO" id="GO:0004497">
    <property type="term" value="F:monooxygenase activity"/>
    <property type="evidence" value="ECO:0007669"/>
    <property type="project" value="InterPro"/>
</dbReference>
<dbReference type="EMBL" id="SUMB01000002">
    <property type="protein sequence ID" value="TJZ57049.1"/>
    <property type="molecule type" value="Genomic_DNA"/>
</dbReference>
<evidence type="ECO:0000256" key="2">
    <source>
        <dbReference type="SAM" id="MobiDB-lite"/>
    </source>
</evidence>
<comment type="similarity">
    <text evidence="1">Belongs to the cytochrome P450 family.</text>
</comment>
<name>A0A4U0NR42_9ACTN</name>
<dbReference type="PANTHER" id="PTHR46696">
    <property type="entry name" value="P450, PUTATIVE (EUROFUNG)-RELATED"/>
    <property type="match status" value="1"/>
</dbReference>
<dbReference type="PROSITE" id="PS00086">
    <property type="entry name" value="CYTOCHROME_P450"/>
    <property type="match status" value="1"/>
</dbReference>
<feature type="compositionally biased region" description="Polar residues" evidence="2">
    <location>
        <begin position="1"/>
        <end position="14"/>
    </location>
</feature>
<comment type="caution">
    <text evidence="3">The sequence shown here is derived from an EMBL/GenBank/DDBJ whole genome shotgun (WGS) entry which is preliminary data.</text>
</comment>
<evidence type="ECO:0000313" key="3">
    <source>
        <dbReference type="EMBL" id="TJZ57049.1"/>
    </source>
</evidence>
<keyword evidence="4" id="KW-1185">Reference proteome</keyword>
<reference evidence="3 4" key="1">
    <citation type="submission" date="2019-04" db="EMBL/GenBank/DDBJ databases">
        <title>Streptomyces piniterrae sp. nov., a heliquinomycin-producing actinomycete isolated from rhizosphere soil of Pinus yunnanensis.</title>
        <authorList>
            <person name="Zhuang X."/>
            <person name="Zhao J."/>
        </authorList>
    </citation>
    <scope>NUCLEOTIDE SEQUENCE [LARGE SCALE GENOMIC DNA]</scope>
    <source>
        <strain evidence="4">jys28</strain>
    </source>
</reference>
<dbReference type="PRINTS" id="PR00359">
    <property type="entry name" value="BP450"/>
</dbReference>
<proteinExistence type="inferred from homology"/>
<organism evidence="3 4">
    <name type="scientific">Streptomyces piniterrae</name>
    <dbReference type="NCBI Taxonomy" id="2571125"/>
    <lineage>
        <taxon>Bacteria</taxon>
        <taxon>Bacillati</taxon>
        <taxon>Actinomycetota</taxon>
        <taxon>Actinomycetes</taxon>
        <taxon>Kitasatosporales</taxon>
        <taxon>Streptomycetaceae</taxon>
        <taxon>Streptomyces</taxon>
    </lineage>
</organism>
<dbReference type="SUPFAM" id="SSF48264">
    <property type="entry name" value="Cytochrome P450"/>
    <property type="match status" value="1"/>
</dbReference>
<dbReference type="RefSeq" id="WP_136738669.1">
    <property type="nucleotide sequence ID" value="NZ_SUMB01000002.1"/>
</dbReference>
<dbReference type="OrthoDB" id="4133219at2"/>
<dbReference type="GO" id="GO:0020037">
    <property type="term" value="F:heme binding"/>
    <property type="evidence" value="ECO:0007669"/>
    <property type="project" value="InterPro"/>
</dbReference>
<gene>
    <name evidence="3" type="ORF">FCH28_06150</name>
</gene>
<accession>A0A4U0NR42</accession>